<name>A0A316W362_9BASI</name>
<dbReference type="EMBL" id="KZ819374">
    <property type="protein sequence ID" value="PWN43031.1"/>
    <property type="molecule type" value="Genomic_DNA"/>
</dbReference>
<feature type="non-terminal residue" evidence="1">
    <location>
        <position position="82"/>
    </location>
</feature>
<evidence type="ECO:0000313" key="1">
    <source>
        <dbReference type="EMBL" id="PWN43031.1"/>
    </source>
</evidence>
<dbReference type="Proteomes" id="UP000245783">
    <property type="component" value="Unassembled WGS sequence"/>
</dbReference>
<organism evidence="1 2">
    <name type="scientific">Ceraceosorus guamensis</name>
    <dbReference type="NCBI Taxonomy" id="1522189"/>
    <lineage>
        <taxon>Eukaryota</taxon>
        <taxon>Fungi</taxon>
        <taxon>Dikarya</taxon>
        <taxon>Basidiomycota</taxon>
        <taxon>Ustilaginomycotina</taxon>
        <taxon>Exobasidiomycetes</taxon>
        <taxon>Ceraceosorales</taxon>
        <taxon>Ceraceosoraceae</taxon>
        <taxon>Ceraceosorus</taxon>
    </lineage>
</organism>
<sequence length="82" mass="9471">SFHAVRLRLLHWREHEPRGYGRPLQLSRGRCHPLLHPLEGRTQGDQDLDVSRLCSDTHSRCCKLRHFLLLSAFTSHISTSSS</sequence>
<accession>A0A316W362</accession>
<dbReference type="RefSeq" id="XP_025370191.1">
    <property type="nucleotide sequence ID" value="XM_025516994.1"/>
</dbReference>
<evidence type="ECO:0000313" key="2">
    <source>
        <dbReference type="Proteomes" id="UP000245783"/>
    </source>
</evidence>
<dbReference type="InParanoid" id="A0A316W362"/>
<dbReference type="GeneID" id="37038864"/>
<feature type="non-terminal residue" evidence="1">
    <location>
        <position position="1"/>
    </location>
</feature>
<reference evidence="1 2" key="1">
    <citation type="journal article" date="2018" name="Mol. Biol. Evol.">
        <title>Broad Genomic Sampling Reveals a Smut Pathogenic Ancestry of the Fungal Clade Ustilaginomycotina.</title>
        <authorList>
            <person name="Kijpornyongpan T."/>
            <person name="Mondo S.J."/>
            <person name="Barry K."/>
            <person name="Sandor L."/>
            <person name="Lee J."/>
            <person name="Lipzen A."/>
            <person name="Pangilinan J."/>
            <person name="LaButti K."/>
            <person name="Hainaut M."/>
            <person name="Henrissat B."/>
            <person name="Grigoriev I.V."/>
            <person name="Spatafora J.W."/>
            <person name="Aime M.C."/>
        </authorList>
    </citation>
    <scope>NUCLEOTIDE SEQUENCE [LARGE SCALE GENOMIC DNA]</scope>
    <source>
        <strain evidence="1 2">MCA 4658</strain>
    </source>
</reference>
<proteinExistence type="predicted"/>
<protein>
    <submittedName>
        <fullName evidence="1">Uncharacterized protein</fullName>
    </submittedName>
</protein>
<dbReference type="AlphaFoldDB" id="A0A316W362"/>
<gene>
    <name evidence="1" type="ORF">IE81DRAFT_366206</name>
</gene>
<keyword evidence="2" id="KW-1185">Reference proteome</keyword>